<dbReference type="Proteomes" id="UP000060630">
    <property type="component" value="Unassembled WGS sequence"/>
</dbReference>
<accession>A0A106DYY4</accession>
<name>A0A106DYY4_9BURK</name>
<sequence length="125" mass="13812">MHRHKLDNVLKLDAPARCDYFVRKIADFAAVWGLFDAGWATARQGGAIVIPFWPEAAFAAVCADAAWSACRPRSIALADFLSRWLPGMARDGRLCAVFPVPGQAGLPMQPLDLLERIAQEARQYE</sequence>
<evidence type="ECO:0000313" key="2">
    <source>
        <dbReference type="Proteomes" id="UP000060630"/>
    </source>
</evidence>
<dbReference type="RefSeq" id="WP_059639894.1">
    <property type="nucleotide sequence ID" value="NZ_LOVD01000001.1"/>
</dbReference>
<dbReference type="Pfam" id="PF11042">
    <property type="entry name" value="DUF2750"/>
    <property type="match status" value="1"/>
</dbReference>
<dbReference type="EMBL" id="LPHD01000147">
    <property type="protein sequence ID" value="KWA78237.1"/>
    <property type="molecule type" value="Genomic_DNA"/>
</dbReference>
<comment type="caution">
    <text evidence="1">The sequence shown here is derived from an EMBL/GenBank/DDBJ whole genome shotgun (WGS) entry which is preliminary data.</text>
</comment>
<dbReference type="AlphaFoldDB" id="A0A106DYY4"/>
<organism evidence="1 2">
    <name type="scientific">Burkholderia ubonensis</name>
    <dbReference type="NCBI Taxonomy" id="101571"/>
    <lineage>
        <taxon>Bacteria</taxon>
        <taxon>Pseudomonadati</taxon>
        <taxon>Pseudomonadota</taxon>
        <taxon>Betaproteobacteria</taxon>
        <taxon>Burkholderiales</taxon>
        <taxon>Burkholderiaceae</taxon>
        <taxon>Burkholderia</taxon>
        <taxon>Burkholderia cepacia complex</taxon>
    </lineage>
</organism>
<reference evidence="1 2" key="1">
    <citation type="submission" date="2015-11" db="EMBL/GenBank/DDBJ databases">
        <title>Expanding the genomic diversity of Burkholderia species for the development of highly accurate diagnostics.</title>
        <authorList>
            <person name="Sahl J."/>
            <person name="Keim P."/>
            <person name="Wagner D."/>
        </authorList>
    </citation>
    <scope>NUCLEOTIDE SEQUENCE [LARGE SCALE GENOMIC DNA]</scope>
    <source>
        <strain evidence="1 2">MSMB2087WGS</strain>
    </source>
</reference>
<protein>
    <recommendedName>
        <fullName evidence="3">DUF2750 domain-containing protein</fullName>
    </recommendedName>
</protein>
<evidence type="ECO:0008006" key="3">
    <source>
        <dbReference type="Google" id="ProtNLM"/>
    </source>
</evidence>
<gene>
    <name evidence="1" type="ORF">WL29_33330</name>
</gene>
<dbReference type="InterPro" id="IPR021284">
    <property type="entry name" value="DUF2750"/>
</dbReference>
<evidence type="ECO:0000313" key="1">
    <source>
        <dbReference type="EMBL" id="KWA78237.1"/>
    </source>
</evidence>
<proteinExistence type="predicted"/>